<name>A0ABV7QP64_9PSEU</name>
<accession>A0ABV7QP64</accession>
<dbReference type="RefSeq" id="WP_377869062.1">
    <property type="nucleotide sequence ID" value="NZ_JBHMAY010000011.1"/>
</dbReference>
<keyword evidence="2" id="KW-1185">Reference proteome</keyword>
<evidence type="ECO:0000313" key="2">
    <source>
        <dbReference type="Proteomes" id="UP001595764"/>
    </source>
</evidence>
<sequence length="169" mass="17531">MKRIAAIAAILVGLGLVIVGLALLALQASGSLAVSVPGKTIPATATPCAEDEPCWDCHTMGNRKCGPPVQHEVVVSITGAPGTVFRVKGEVFGDTGPINLPESGGDSAHFQTEKAADQLDLVVYVAAPIGDTTIGCAVFYDDRRIANTERVPLEHTNTVACRVNRANAA</sequence>
<gene>
    <name evidence="1" type="ORF">ACFORO_25990</name>
</gene>
<proteinExistence type="predicted"/>
<protein>
    <submittedName>
        <fullName evidence="1">Uncharacterized protein</fullName>
    </submittedName>
</protein>
<comment type="caution">
    <text evidence="1">The sequence shown here is derived from an EMBL/GenBank/DDBJ whole genome shotgun (WGS) entry which is preliminary data.</text>
</comment>
<dbReference type="Proteomes" id="UP001595764">
    <property type="component" value="Unassembled WGS sequence"/>
</dbReference>
<dbReference type="EMBL" id="JBHRWI010000030">
    <property type="protein sequence ID" value="MFC3513647.1"/>
    <property type="molecule type" value="Genomic_DNA"/>
</dbReference>
<reference evidence="2" key="1">
    <citation type="journal article" date="2019" name="Int. J. Syst. Evol. Microbiol.">
        <title>The Global Catalogue of Microorganisms (GCM) 10K type strain sequencing project: providing services to taxonomists for standard genome sequencing and annotation.</title>
        <authorList>
            <consortium name="The Broad Institute Genomics Platform"/>
            <consortium name="The Broad Institute Genome Sequencing Center for Infectious Disease"/>
            <person name="Wu L."/>
            <person name="Ma J."/>
        </authorList>
    </citation>
    <scope>NUCLEOTIDE SEQUENCE [LARGE SCALE GENOMIC DNA]</scope>
    <source>
        <strain evidence="2">CGMCC 4.7682</strain>
    </source>
</reference>
<evidence type="ECO:0000313" key="1">
    <source>
        <dbReference type="EMBL" id="MFC3513647.1"/>
    </source>
</evidence>
<organism evidence="1 2">
    <name type="scientific">Amycolatopsis halotolerans</name>
    <dbReference type="NCBI Taxonomy" id="330083"/>
    <lineage>
        <taxon>Bacteria</taxon>
        <taxon>Bacillati</taxon>
        <taxon>Actinomycetota</taxon>
        <taxon>Actinomycetes</taxon>
        <taxon>Pseudonocardiales</taxon>
        <taxon>Pseudonocardiaceae</taxon>
        <taxon>Amycolatopsis</taxon>
    </lineage>
</organism>